<name>A0A146HTY8_PARKE</name>
<dbReference type="EMBL" id="LC093961">
    <property type="protein sequence ID" value="BAU71128.1"/>
    <property type="molecule type" value="mRNA"/>
</dbReference>
<dbReference type="Pfam" id="PF07690">
    <property type="entry name" value="MFS_1"/>
    <property type="match status" value="1"/>
</dbReference>
<reference evidence="8" key="1">
    <citation type="submission" date="2015-10" db="EMBL/GenBank/DDBJ databases">
        <title>Towards Deciphering the Relationship between Polyphosphate Accumulation Dynamics and Electron-dense Bodies Ultrastructure in the Green Alga Parachlorella kessleri.</title>
        <authorList>
            <person name="Ota S."/>
            <person name="Yoshihara M."/>
            <person name="Yamazaki T."/>
            <person name="Takeshita T."/>
            <person name="Hiram A."/>
            <person name="Konomi M."/>
            <person name="Oshima K."/>
            <person name="Hattori M."/>
            <person name="Bisova K."/>
            <person name="Zachleder V."/>
            <person name="Kawano S."/>
        </authorList>
    </citation>
    <scope>NUCLEOTIDE SEQUENCE</scope>
    <source>
        <strain evidence="8">NIES-2152</strain>
    </source>
</reference>
<sequence length="564" mass="62316">MEATGRPATTATNGGPSKEAHSFSVHLRHLHPSELRTISRIHLTSRDLHVLPPRHPNPLVAFLRWWASWAVPGMGMFGEAYTIFAIGNIQPLLAIQYPSCFGETEPRSCSQSAADSVTYAQICGIILGMLALGFAGDLIGRMWGSRLTISIMTVGAVLLTGAYGSSDSQFLAVLLFALFFFGVGVGGEYPMASSSAAERAEGSKDTRKHRGRAVVLTFSQQGWGNLVNTLVILILLAAQGATSAVDSTQAEITWRVQFGVGAAICLGVAVYRWLRLRESAVWTAERQDMKTHWEQQGVTLGHHSSEYWVILRFYLPRLLVTCLAWLCNDVIFYGNKLQMSKFIEVISGGSISQFKNKQWTLLNSAVALVGYYVAAFTMDLPQWGRVRCQTLGFAMLCLLYLLCGALYHTLLDQAVWAFQLLYFLSSFFNQFGPNCTTWLVAGEVYPTAVRSFFHGASAACGQLGALAAAIAFTRVSARATFYACAGAGAVGFLLTALFLPNTTGLDLHEIDRMNRYLLSGQYHNYHGEATNPRHLSRYERWRGYGLFYMPARDREHKRLQGNPH</sequence>
<evidence type="ECO:0000259" key="7">
    <source>
        <dbReference type="PROSITE" id="PS50850"/>
    </source>
</evidence>
<dbReference type="SUPFAM" id="SSF103473">
    <property type="entry name" value="MFS general substrate transporter"/>
    <property type="match status" value="1"/>
</dbReference>
<feature type="transmembrane region" description="Helical" evidence="6">
    <location>
        <begin position="359"/>
        <end position="378"/>
    </location>
</feature>
<keyword evidence="4 6" id="KW-0472">Membrane</keyword>
<accession>A0A146HTY8</accession>
<dbReference type="InterPro" id="IPR011701">
    <property type="entry name" value="MFS"/>
</dbReference>
<organism evidence="8">
    <name type="scientific">Parachlorella kessleri</name>
    <name type="common">Green alga</name>
    <name type="synonym">Chlorella kessleri</name>
    <dbReference type="NCBI Taxonomy" id="3074"/>
    <lineage>
        <taxon>Eukaryota</taxon>
        <taxon>Viridiplantae</taxon>
        <taxon>Chlorophyta</taxon>
        <taxon>core chlorophytes</taxon>
        <taxon>Trebouxiophyceae</taxon>
        <taxon>Chlorellales</taxon>
        <taxon>Chlorellaceae</taxon>
        <taxon>Parachlorella</taxon>
    </lineage>
</organism>
<dbReference type="AlphaFoldDB" id="A0A146HTY8"/>
<feature type="transmembrane region" description="Helical" evidence="6">
    <location>
        <begin position="390"/>
        <end position="407"/>
    </location>
</feature>
<dbReference type="PROSITE" id="PS50850">
    <property type="entry name" value="MFS"/>
    <property type="match status" value="1"/>
</dbReference>
<feature type="transmembrane region" description="Helical" evidence="6">
    <location>
        <begin position="479"/>
        <end position="499"/>
    </location>
</feature>
<feature type="transmembrane region" description="Helical" evidence="6">
    <location>
        <begin position="170"/>
        <end position="192"/>
    </location>
</feature>
<keyword evidence="2 6" id="KW-0812">Transmembrane</keyword>
<feature type="transmembrane region" description="Helical" evidence="6">
    <location>
        <begin position="414"/>
        <end position="432"/>
    </location>
</feature>
<protein>
    <submittedName>
        <fullName evidence="8">Proton/phosphate symporter</fullName>
    </submittedName>
</protein>
<dbReference type="Gene3D" id="1.20.1250.20">
    <property type="entry name" value="MFS general substrate transporter like domains"/>
    <property type="match status" value="1"/>
</dbReference>
<evidence type="ECO:0000256" key="1">
    <source>
        <dbReference type="ARBA" id="ARBA00004141"/>
    </source>
</evidence>
<dbReference type="PANTHER" id="PTHR23508">
    <property type="entry name" value="CARBOXYLIC ACID TRANSPORTER PROTEIN HOMOLOG"/>
    <property type="match status" value="1"/>
</dbReference>
<evidence type="ECO:0000313" key="8">
    <source>
        <dbReference type="EMBL" id="BAU71128.1"/>
    </source>
</evidence>
<evidence type="ECO:0000256" key="6">
    <source>
        <dbReference type="SAM" id="Phobius"/>
    </source>
</evidence>
<dbReference type="PANTHER" id="PTHR23508:SF10">
    <property type="entry name" value="CARBOXYLIC ACID TRANSPORTER PROTEIN HOMOLOG"/>
    <property type="match status" value="1"/>
</dbReference>
<evidence type="ECO:0000256" key="3">
    <source>
        <dbReference type="ARBA" id="ARBA00022989"/>
    </source>
</evidence>
<comment type="subcellular location">
    <subcellularLocation>
        <location evidence="1">Membrane</location>
        <topology evidence="1">Multi-pass membrane protein</topology>
    </subcellularLocation>
</comment>
<feature type="transmembrane region" description="Helical" evidence="6">
    <location>
        <begin position="452"/>
        <end position="472"/>
    </location>
</feature>
<evidence type="ECO:0000256" key="5">
    <source>
        <dbReference type="SAM" id="MobiDB-lite"/>
    </source>
</evidence>
<feature type="transmembrane region" description="Helical" evidence="6">
    <location>
        <begin position="256"/>
        <end position="274"/>
    </location>
</feature>
<dbReference type="GO" id="GO:0005886">
    <property type="term" value="C:plasma membrane"/>
    <property type="evidence" value="ECO:0007669"/>
    <property type="project" value="TreeGrafter"/>
</dbReference>
<keyword evidence="3 6" id="KW-1133">Transmembrane helix</keyword>
<feature type="domain" description="Major facilitator superfamily (MFS) profile" evidence="7">
    <location>
        <begin position="68"/>
        <end position="503"/>
    </location>
</feature>
<evidence type="ECO:0000256" key="2">
    <source>
        <dbReference type="ARBA" id="ARBA00022692"/>
    </source>
</evidence>
<feature type="transmembrane region" description="Helical" evidence="6">
    <location>
        <begin position="117"/>
        <end position="135"/>
    </location>
</feature>
<evidence type="ECO:0000256" key="4">
    <source>
        <dbReference type="ARBA" id="ARBA00023136"/>
    </source>
</evidence>
<feature type="region of interest" description="Disordered" evidence="5">
    <location>
        <begin position="1"/>
        <end position="22"/>
    </location>
</feature>
<dbReference type="InterPro" id="IPR036259">
    <property type="entry name" value="MFS_trans_sf"/>
</dbReference>
<dbReference type="InterPro" id="IPR020846">
    <property type="entry name" value="MFS_dom"/>
</dbReference>
<proteinExistence type="evidence at transcript level"/>
<feature type="transmembrane region" description="Helical" evidence="6">
    <location>
        <begin position="147"/>
        <end position="164"/>
    </location>
</feature>
<feature type="transmembrane region" description="Helical" evidence="6">
    <location>
        <begin position="213"/>
        <end position="236"/>
    </location>
</feature>
<dbReference type="GO" id="GO:0046943">
    <property type="term" value="F:carboxylic acid transmembrane transporter activity"/>
    <property type="evidence" value="ECO:0007669"/>
    <property type="project" value="TreeGrafter"/>
</dbReference>